<comment type="caution">
    <text evidence="10">The sequence shown here is derived from an EMBL/GenBank/DDBJ whole genome shotgun (WGS) entry which is preliminary data.</text>
</comment>
<feature type="domain" description="Malic enzyme N-terminal" evidence="9">
    <location>
        <begin position="15"/>
        <end position="148"/>
    </location>
</feature>
<comment type="similarity">
    <text evidence="2">Belongs to the malic enzymes family.</text>
</comment>
<gene>
    <name evidence="10" type="ORF">A2478_03405</name>
</gene>
<evidence type="ECO:0000256" key="4">
    <source>
        <dbReference type="ARBA" id="ARBA00023002"/>
    </source>
</evidence>
<feature type="binding site" evidence="7">
    <location>
        <position position="133"/>
    </location>
    <ligand>
        <name>a divalent metal cation</name>
        <dbReference type="ChEBI" id="CHEBI:60240"/>
    </ligand>
</feature>
<feature type="binding site" evidence="7">
    <location>
        <position position="134"/>
    </location>
    <ligand>
        <name>a divalent metal cation</name>
        <dbReference type="ChEBI" id="CHEBI:60240"/>
    </ligand>
</feature>
<evidence type="ECO:0000256" key="5">
    <source>
        <dbReference type="PIRSR" id="PIRSR000106-1"/>
    </source>
</evidence>
<evidence type="ECO:0000313" key="10">
    <source>
        <dbReference type="EMBL" id="OGF32343.1"/>
    </source>
</evidence>
<evidence type="ECO:0000256" key="7">
    <source>
        <dbReference type="PIRSR" id="PIRSR000106-3"/>
    </source>
</evidence>
<dbReference type="PIRSF" id="PIRSF000106">
    <property type="entry name" value="ME"/>
    <property type="match status" value="1"/>
</dbReference>
<dbReference type="FunFam" id="3.40.50.720:FF:000095">
    <property type="entry name" value="NADP-dependent malic enzyme"/>
    <property type="match status" value="1"/>
</dbReference>
<dbReference type="CDD" id="cd05311">
    <property type="entry name" value="NAD_bind_2_malic_enz"/>
    <property type="match status" value="1"/>
</dbReference>
<evidence type="ECO:0000313" key="11">
    <source>
        <dbReference type="Proteomes" id="UP000179001"/>
    </source>
</evidence>
<dbReference type="EMBL" id="MFGJ01000006">
    <property type="protein sequence ID" value="OGF32343.1"/>
    <property type="molecule type" value="Genomic_DNA"/>
</dbReference>
<dbReference type="Proteomes" id="UP000179001">
    <property type="component" value="Unassembled WGS sequence"/>
</dbReference>
<evidence type="ECO:0000256" key="6">
    <source>
        <dbReference type="PIRSR" id="PIRSR000106-2"/>
    </source>
</evidence>
<accession>A0A1F5T0R9</accession>
<dbReference type="PANTHER" id="PTHR43237">
    <property type="entry name" value="NADP-DEPENDENT MALIC ENZYME"/>
    <property type="match status" value="1"/>
</dbReference>
<dbReference type="SUPFAM" id="SSF53223">
    <property type="entry name" value="Aminoacid dehydrogenase-like, N-terminal domain"/>
    <property type="match status" value="1"/>
</dbReference>
<dbReference type="GO" id="GO:0016616">
    <property type="term" value="F:oxidoreductase activity, acting on the CH-OH group of donors, NAD or NADP as acceptor"/>
    <property type="evidence" value="ECO:0007669"/>
    <property type="project" value="InterPro"/>
</dbReference>
<evidence type="ECO:0000259" key="8">
    <source>
        <dbReference type="SMART" id="SM00919"/>
    </source>
</evidence>
<dbReference type="Gene3D" id="3.40.50.720">
    <property type="entry name" value="NAD(P)-binding Rossmann-like Domain"/>
    <property type="match status" value="1"/>
</dbReference>
<proteinExistence type="inferred from homology"/>
<dbReference type="GO" id="GO:0046872">
    <property type="term" value="F:metal ion binding"/>
    <property type="evidence" value="ECO:0007669"/>
    <property type="project" value="UniProtKB-KW"/>
</dbReference>
<dbReference type="SMART" id="SM00919">
    <property type="entry name" value="Malic_M"/>
    <property type="match status" value="1"/>
</dbReference>
<evidence type="ECO:0000256" key="2">
    <source>
        <dbReference type="ARBA" id="ARBA00008785"/>
    </source>
</evidence>
<feature type="binding site" evidence="6">
    <location>
        <position position="288"/>
    </location>
    <ligand>
        <name>(S)-malate</name>
        <dbReference type="ChEBI" id="CHEBI:15589"/>
    </ligand>
</feature>
<dbReference type="InterPro" id="IPR037062">
    <property type="entry name" value="Malic_N_dom_sf"/>
</dbReference>
<dbReference type="SUPFAM" id="SSF51735">
    <property type="entry name" value="NAD(P)-binding Rossmann-fold domains"/>
    <property type="match status" value="1"/>
</dbReference>
<dbReference type="GO" id="GO:0051287">
    <property type="term" value="F:NAD binding"/>
    <property type="evidence" value="ECO:0007669"/>
    <property type="project" value="InterPro"/>
</dbReference>
<dbReference type="InterPro" id="IPR015884">
    <property type="entry name" value="Malic_enzyme_CS"/>
</dbReference>
<dbReference type="InterPro" id="IPR051674">
    <property type="entry name" value="Malate_Decarboxylase"/>
</dbReference>
<comment type="cofactor">
    <cofactor evidence="7">
        <name>Mg(2+)</name>
        <dbReference type="ChEBI" id="CHEBI:18420"/>
    </cofactor>
    <cofactor evidence="7">
        <name>Mn(2+)</name>
        <dbReference type="ChEBI" id="CHEBI:29035"/>
    </cofactor>
    <text evidence="7">Divalent metal cations. Prefers magnesium or manganese.</text>
</comment>
<dbReference type="STRING" id="1798002.A2478_03405"/>
<feature type="domain" description="Malic enzyme NAD-binding" evidence="8">
    <location>
        <begin position="159"/>
        <end position="382"/>
    </location>
</feature>
<feature type="binding site" evidence="7">
    <location>
        <position position="158"/>
    </location>
    <ligand>
        <name>a divalent metal cation</name>
        <dbReference type="ChEBI" id="CHEBI:60240"/>
    </ligand>
</feature>
<dbReference type="Pfam" id="PF00390">
    <property type="entry name" value="malic"/>
    <property type="match status" value="1"/>
</dbReference>
<dbReference type="AlphaFoldDB" id="A0A1F5T0R9"/>
<evidence type="ECO:0000259" key="9">
    <source>
        <dbReference type="SMART" id="SM01274"/>
    </source>
</evidence>
<evidence type="ECO:0000256" key="3">
    <source>
        <dbReference type="ARBA" id="ARBA00022723"/>
    </source>
</evidence>
<dbReference type="GO" id="GO:0004470">
    <property type="term" value="F:malic enzyme activity"/>
    <property type="evidence" value="ECO:0007669"/>
    <property type="project" value="InterPro"/>
</dbReference>
<dbReference type="InterPro" id="IPR046346">
    <property type="entry name" value="Aminoacid_DH-like_N_sf"/>
</dbReference>
<dbReference type="InterPro" id="IPR012302">
    <property type="entry name" value="Malic_NAD-bd"/>
</dbReference>
<dbReference type="SMART" id="SM01274">
    <property type="entry name" value="malic"/>
    <property type="match status" value="1"/>
</dbReference>
<sequence length="383" mass="41217">MDIYEQSLLFHEKVKGKLSVKSKVKLETREDLSLAYTPGVAEPCRRIQQDNDLAYKYTIKGNSVAVITDGSAVLGLGNIGSLAGLPVMEGKAILFKEFAGIDAYPICLAEQSVEKTIETVKNIAPSFGGINLEDIKAPECFEIENALQDLGIPVFHDDQHGTAIVVLAGLINALRVVGKSKEKVKVVVNGAGAAGIAITKLLIEYGFDSANFLMLDSKGIIFKGRDDLVENKYKMKMAEITNKNILKGDLAQAMDKADIFIGVSVKNIVNQDMIRSMNGKSIIFAMANPEPEIMPDLALEAGAMVVATGRSDFPNQVNNVLVFPGIFRGALDMRAKTISLKMKLVAAEALAGVVTNPTVEHILPSPLEKDVSKVIAEAVMKVG</sequence>
<feature type="active site" description="Proton donor" evidence="5">
    <location>
        <position position="36"/>
    </location>
</feature>
<dbReference type="InterPro" id="IPR001891">
    <property type="entry name" value="Malic_OxRdtase"/>
</dbReference>
<dbReference type="InterPro" id="IPR012301">
    <property type="entry name" value="Malic_N_dom"/>
</dbReference>
<keyword evidence="4" id="KW-0560">Oxidoreductase</keyword>
<dbReference type="PANTHER" id="PTHR43237:SF4">
    <property type="entry name" value="NADP-DEPENDENT MALIC ENZYME"/>
    <property type="match status" value="1"/>
</dbReference>
<evidence type="ECO:0000256" key="1">
    <source>
        <dbReference type="ARBA" id="ARBA00001936"/>
    </source>
</evidence>
<feature type="binding site" evidence="6">
    <location>
        <position position="318"/>
    </location>
    <ligand>
        <name>(S)-malate</name>
        <dbReference type="ChEBI" id="CHEBI:15589"/>
    </ligand>
</feature>
<protein>
    <submittedName>
        <fullName evidence="10">Malate dehydrogenase</fullName>
    </submittedName>
</protein>
<keyword evidence="3 7" id="KW-0479">Metal-binding</keyword>
<reference evidence="10 11" key="1">
    <citation type="journal article" date="2016" name="Nat. Commun.">
        <title>Thousands of microbial genomes shed light on interconnected biogeochemical processes in an aquifer system.</title>
        <authorList>
            <person name="Anantharaman K."/>
            <person name="Brown C.T."/>
            <person name="Hug L.A."/>
            <person name="Sharon I."/>
            <person name="Castelle C.J."/>
            <person name="Probst A.J."/>
            <person name="Thomas B.C."/>
            <person name="Singh A."/>
            <person name="Wilkins M.J."/>
            <person name="Karaoz U."/>
            <person name="Brodie E.L."/>
            <person name="Williams K.H."/>
            <person name="Hubbard S.S."/>
            <person name="Banfield J.F."/>
        </authorList>
    </citation>
    <scope>NUCLEOTIDE SEQUENCE [LARGE SCALE GENOMIC DNA]</scope>
</reference>
<organism evidence="10 11">
    <name type="scientific">Candidatus Falkowbacteria bacterium RIFOXYC2_FULL_36_12</name>
    <dbReference type="NCBI Taxonomy" id="1798002"/>
    <lineage>
        <taxon>Bacteria</taxon>
        <taxon>Candidatus Falkowiibacteriota</taxon>
    </lineage>
</organism>
<dbReference type="FunFam" id="3.40.50.10380:FF:000003">
    <property type="entry name" value="NADP-dependent malic enzyme"/>
    <property type="match status" value="1"/>
</dbReference>
<dbReference type="Pfam" id="PF03949">
    <property type="entry name" value="Malic_M"/>
    <property type="match status" value="1"/>
</dbReference>
<feature type="active site" description="Proton acceptor" evidence="5">
    <location>
        <position position="91"/>
    </location>
</feature>
<dbReference type="InterPro" id="IPR036291">
    <property type="entry name" value="NAD(P)-bd_dom_sf"/>
</dbReference>
<name>A0A1F5T0R9_9BACT</name>
<dbReference type="Gene3D" id="3.40.50.10380">
    <property type="entry name" value="Malic enzyme, N-terminal domain"/>
    <property type="match status" value="1"/>
</dbReference>
<dbReference type="PROSITE" id="PS00331">
    <property type="entry name" value="MALIC_ENZYMES"/>
    <property type="match status" value="1"/>
</dbReference>
<dbReference type="InterPro" id="IPR045213">
    <property type="entry name" value="Malic_NAD-bd_bact_type"/>
</dbReference>
<comment type="cofactor">
    <cofactor evidence="1">
        <name>Mn(2+)</name>
        <dbReference type="ChEBI" id="CHEBI:29035"/>
    </cofactor>
</comment>